<dbReference type="PANTHER" id="PTHR34476">
    <property type="entry name" value="DNA-DIRECTED RNA POLYMERASE SUBUNIT OMEGA"/>
    <property type="match status" value="1"/>
</dbReference>
<dbReference type="InterPro" id="IPR003716">
    <property type="entry name" value="DNA-dir_RNA_pol_omega"/>
</dbReference>
<evidence type="ECO:0000256" key="10">
    <source>
        <dbReference type="HAMAP-Rule" id="MF_00366"/>
    </source>
</evidence>
<evidence type="ECO:0000256" key="9">
    <source>
        <dbReference type="ARBA" id="ARBA00048552"/>
    </source>
</evidence>
<dbReference type="PANTHER" id="PTHR34476:SF1">
    <property type="entry name" value="DNA-DIRECTED RNA POLYMERASE SUBUNIT OMEGA"/>
    <property type="match status" value="1"/>
</dbReference>
<keyword evidence="4 10" id="KW-0240">DNA-directed RNA polymerase</keyword>
<dbReference type="GO" id="GO:0000428">
    <property type="term" value="C:DNA-directed RNA polymerase complex"/>
    <property type="evidence" value="ECO:0007669"/>
    <property type="project" value="UniProtKB-KW"/>
</dbReference>
<evidence type="ECO:0000256" key="5">
    <source>
        <dbReference type="ARBA" id="ARBA00022679"/>
    </source>
</evidence>
<protein>
    <recommendedName>
        <fullName evidence="3 10">DNA-directed RNA polymerase subunit omega</fullName>
        <shortName evidence="10">RNAP omega subunit</shortName>
        <ecNumber evidence="2 10">2.7.7.6</ecNumber>
    </recommendedName>
    <alternativeName>
        <fullName evidence="10">RNA polymerase omega subunit</fullName>
    </alternativeName>
    <alternativeName>
        <fullName evidence="8 10">Transcriptase subunit omega</fullName>
    </alternativeName>
</protein>
<evidence type="ECO:0000256" key="3">
    <source>
        <dbReference type="ARBA" id="ARBA00013725"/>
    </source>
</evidence>
<sequence>MVNPPLNALLKKVDCKYTLAVFAAKRAREITDGDRALVDSHSNKPVTVALEEVAQDKVTYQRIKTGIK</sequence>
<dbReference type="Proteomes" id="UP001254848">
    <property type="component" value="Unassembled WGS sequence"/>
</dbReference>
<comment type="function">
    <text evidence="10">Promotes RNA polymerase assembly. Latches the N- and C-terminal regions of the beta' subunit thereby facilitating its interaction with the beta and alpha subunits.</text>
</comment>
<comment type="caution">
    <text evidence="11">The sequence shown here is derived from an EMBL/GenBank/DDBJ whole genome shotgun (WGS) entry which is preliminary data.</text>
</comment>
<reference evidence="11 12" key="1">
    <citation type="submission" date="2023-07" db="EMBL/GenBank/DDBJ databases">
        <title>The novel representative of Negativicutes class, Anaeroselena agilis gen. nov. sp. nov.</title>
        <authorList>
            <person name="Prokofeva M.I."/>
            <person name="Elcheninov A.G."/>
            <person name="Klyukina A."/>
            <person name="Kublanov I.V."/>
            <person name="Frolov E.N."/>
            <person name="Podosokorskaya O.A."/>
        </authorList>
    </citation>
    <scope>NUCLEOTIDE SEQUENCE [LARGE SCALE GENOMIC DNA]</scope>
    <source>
        <strain evidence="11 12">4137-cl</strain>
    </source>
</reference>
<dbReference type="InterPro" id="IPR036161">
    <property type="entry name" value="RPB6/omega-like_sf"/>
</dbReference>
<evidence type="ECO:0000256" key="4">
    <source>
        <dbReference type="ARBA" id="ARBA00022478"/>
    </source>
</evidence>
<evidence type="ECO:0000256" key="7">
    <source>
        <dbReference type="ARBA" id="ARBA00023163"/>
    </source>
</evidence>
<comment type="subunit">
    <text evidence="10">The RNAP catalytic core consists of 2 alpha, 1 beta, 1 beta' and 1 omega subunit. When a sigma factor is associated with the core the holoenzyme is formed, which can initiate transcription.</text>
</comment>
<dbReference type="RefSeq" id="WP_413780527.1">
    <property type="nucleotide sequence ID" value="NZ_JAUOZS010000001.1"/>
</dbReference>
<keyword evidence="7 10" id="KW-0804">Transcription</keyword>
<keyword evidence="6 10" id="KW-0548">Nucleotidyltransferase</keyword>
<evidence type="ECO:0000256" key="2">
    <source>
        <dbReference type="ARBA" id="ARBA00012418"/>
    </source>
</evidence>
<dbReference type="SMART" id="SM01409">
    <property type="entry name" value="RNA_pol_Rpb6"/>
    <property type="match status" value="1"/>
</dbReference>
<evidence type="ECO:0000313" key="11">
    <source>
        <dbReference type="EMBL" id="MDT8902036.1"/>
    </source>
</evidence>
<accession>A0ABU3NZ19</accession>
<organism evidence="11 12">
    <name type="scientific">Anaeroselena agilis</name>
    <dbReference type="NCBI Taxonomy" id="3063788"/>
    <lineage>
        <taxon>Bacteria</taxon>
        <taxon>Bacillati</taxon>
        <taxon>Bacillota</taxon>
        <taxon>Negativicutes</taxon>
        <taxon>Acetonemataceae</taxon>
        <taxon>Anaeroselena</taxon>
    </lineage>
</organism>
<comment type="catalytic activity">
    <reaction evidence="9 10">
        <text>RNA(n) + a ribonucleoside 5'-triphosphate = RNA(n+1) + diphosphate</text>
        <dbReference type="Rhea" id="RHEA:21248"/>
        <dbReference type="Rhea" id="RHEA-COMP:14527"/>
        <dbReference type="Rhea" id="RHEA-COMP:17342"/>
        <dbReference type="ChEBI" id="CHEBI:33019"/>
        <dbReference type="ChEBI" id="CHEBI:61557"/>
        <dbReference type="ChEBI" id="CHEBI:140395"/>
        <dbReference type="EC" id="2.7.7.6"/>
    </reaction>
</comment>
<dbReference type="EC" id="2.7.7.6" evidence="2 10"/>
<evidence type="ECO:0000256" key="6">
    <source>
        <dbReference type="ARBA" id="ARBA00022695"/>
    </source>
</evidence>
<evidence type="ECO:0000256" key="8">
    <source>
        <dbReference type="ARBA" id="ARBA00029924"/>
    </source>
</evidence>
<dbReference type="EMBL" id="JAUOZS010000001">
    <property type="protein sequence ID" value="MDT8902036.1"/>
    <property type="molecule type" value="Genomic_DNA"/>
</dbReference>
<evidence type="ECO:0000256" key="1">
    <source>
        <dbReference type="ARBA" id="ARBA00006711"/>
    </source>
</evidence>
<gene>
    <name evidence="10 11" type="primary">rpoZ</name>
    <name evidence="11" type="ORF">Q4T40_12340</name>
</gene>
<keyword evidence="12" id="KW-1185">Reference proteome</keyword>
<dbReference type="NCBIfam" id="TIGR00690">
    <property type="entry name" value="rpoZ"/>
    <property type="match status" value="1"/>
</dbReference>
<dbReference type="Pfam" id="PF01192">
    <property type="entry name" value="RNA_pol_Rpb6"/>
    <property type="match status" value="1"/>
</dbReference>
<dbReference type="Gene3D" id="3.90.940.10">
    <property type="match status" value="1"/>
</dbReference>
<name>A0ABU3NZ19_9FIRM</name>
<dbReference type="SUPFAM" id="SSF63562">
    <property type="entry name" value="RPB6/omega subunit-like"/>
    <property type="match status" value="1"/>
</dbReference>
<dbReference type="InterPro" id="IPR006110">
    <property type="entry name" value="Pol_omega/Rpo6/RPB6"/>
</dbReference>
<proteinExistence type="inferred from homology"/>
<dbReference type="HAMAP" id="MF_00366">
    <property type="entry name" value="RNApol_bact_RpoZ"/>
    <property type="match status" value="1"/>
</dbReference>
<comment type="similarity">
    <text evidence="1 10">Belongs to the RNA polymerase subunit omega family.</text>
</comment>
<dbReference type="GO" id="GO:0003899">
    <property type="term" value="F:DNA-directed RNA polymerase activity"/>
    <property type="evidence" value="ECO:0007669"/>
    <property type="project" value="UniProtKB-EC"/>
</dbReference>
<evidence type="ECO:0000313" key="12">
    <source>
        <dbReference type="Proteomes" id="UP001254848"/>
    </source>
</evidence>
<keyword evidence="5 10" id="KW-0808">Transferase</keyword>